<evidence type="ECO:0000256" key="3">
    <source>
        <dbReference type="ARBA" id="ARBA00022448"/>
    </source>
</evidence>
<protein>
    <recommendedName>
        <fullName evidence="11">NADH dehydrogenase [ubiquinone] 1 alpha subcomplex subunit 5</fullName>
    </recommendedName>
</protein>
<dbReference type="OrthoDB" id="286811at2759"/>
<sequence>MGVRYNEDSESWLEELNQLGGHGGIGIANFIIFDLVSQVDIIKLNASIKISFLLEKRVEEITQVISAHDKKLIHLDPIGCMKTTGIFGLAVNPDPKPQLISIYKQTLAALNEKIPSHAVYRQAAESITKNRLEITENNSVPEIERILDIENIEEVIAMANDELKLVNFMAECKPWEDLEEKPLPGQWDYFKKASD</sequence>
<comment type="caution">
    <text evidence="9">The sequence shown here is derived from an EMBL/GenBank/DDBJ whole genome shotgun (WGS) entry which is preliminary data.</text>
</comment>
<name>A0A2T9Z6Z1_9FUNG</name>
<evidence type="ECO:0000313" key="9">
    <source>
        <dbReference type="EMBL" id="PVV00369.1"/>
    </source>
</evidence>
<dbReference type="AlphaFoldDB" id="A0A2T9Z6Z1"/>
<dbReference type="GO" id="GO:0022904">
    <property type="term" value="P:respiratory electron transport chain"/>
    <property type="evidence" value="ECO:0007669"/>
    <property type="project" value="InterPro"/>
</dbReference>
<evidence type="ECO:0000256" key="2">
    <source>
        <dbReference type="ARBA" id="ARBA00010261"/>
    </source>
</evidence>
<dbReference type="Proteomes" id="UP000245609">
    <property type="component" value="Unassembled WGS sequence"/>
</dbReference>
<dbReference type="PANTHER" id="PTHR12653">
    <property type="entry name" value="NADH-UBIQUINONE OXIDOREDUCTASE 13 KD-B SUBUNIT"/>
    <property type="match status" value="1"/>
</dbReference>
<dbReference type="STRING" id="133381.A0A2T9Z6Z1"/>
<dbReference type="GO" id="GO:0005743">
    <property type="term" value="C:mitochondrial inner membrane"/>
    <property type="evidence" value="ECO:0007669"/>
    <property type="project" value="UniProtKB-SubCell"/>
</dbReference>
<evidence type="ECO:0008006" key="11">
    <source>
        <dbReference type="Google" id="ProtNLM"/>
    </source>
</evidence>
<dbReference type="Pfam" id="PF04716">
    <property type="entry name" value="ETC_C1_NDUFA5"/>
    <property type="match status" value="1"/>
</dbReference>
<dbReference type="EMBL" id="MBFS01002059">
    <property type="protein sequence ID" value="PVV00369.1"/>
    <property type="molecule type" value="Genomic_DNA"/>
</dbReference>
<gene>
    <name evidence="9" type="ORF">BB560_005255</name>
</gene>
<evidence type="ECO:0000256" key="4">
    <source>
        <dbReference type="ARBA" id="ARBA00022660"/>
    </source>
</evidence>
<proteinExistence type="inferred from homology"/>
<keyword evidence="10" id="KW-1185">Reference proteome</keyword>
<comment type="similarity">
    <text evidence="2">Belongs to the complex I NDUFA5 subunit family.</text>
</comment>
<evidence type="ECO:0000256" key="8">
    <source>
        <dbReference type="ARBA" id="ARBA00023136"/>
    </source>
</evidence>
<keyword evidence="8" id="KW-0472">Membrane</keyword>
<keyword evidence="5" id="KW-0999">Mitochondrion inner membrane</keyword>
<organism evidence="9 10">
    <name type="scientific">Smittium megazygosporum</name>
    <dbReference type="NCBI Taxonomy" id="133381"/>
    <lineage>
        <taxon>Eukaryota</taxon>
        <taxon>Fungi</taxon>
        <taxon>Fungi incertae sedis</taxon>
        <taxon>Zoopagomycota</taxon>
        <taxon>Kickxellomycotina</taxon>
        <taxon>Harpellomycetes</taxon>
        <taxon>Harpellales</taxon>
        <taxon>Legeriomycetaceae</taxon>
        <taxon>Smittium</taxon>
    </lineage>
</organism>
<dbReference type="InterPro" id="IPR006806">
    <property type="entry name" value="NDUFA5"/>
</dbReference>
<keyword evidence="6" id="KW-0249">Electron transport</keyword>
<reference evidence="9 10" key="1">
    <citation type="journal article" date="2018" name="MBio">
        <title>Comparative Genomics Reveals the Core Gene Toolbox for the Fungus-Insect Symbiosis.</title>
        <authorList>
            <person name="Wang Y."/>
            <person name="Stata M."/>
            <person name="Wang W."/>
            <person name="Stajich J.E."/>
            <person name="White M.M."/>
            <person name="Moncalvo J.M."/>
        </authorList>
    </citation>
    <scope>NUCLEOTIDE SEQUENCE [LARGE SCALE GENOMIC DNA]</scope>
    <source>
        <strain evidence="9 10">SC-DP-2</strain>
    </source>
</reference>
<evidence type="ECO:0000256" key="6">
    <source>
        <dbReference type="ARBA" id="ARBA00022982"/>
    </source>
</evidence>
<keyword evidence="4" id="KW-0679">Respiratory chain</keyword>
<evidence type="ECO:0000256" key="7">
    <source>
        <dbReference type="ARBA" id="ARBA00023128"/>
    </source>
</evidence>
<keyword evidence="3" id="KW-0813">Transport</keyword>
<dbReference type="PANTHER" id="PTHR12653:SF0">
    <property type="entry name" value="NADH DEHYDROGENASE [UBIQUINONE] 1 ALPHA SUBCOMPLEX SUBUNIT 5"/>
    <property type="match status" value="1"/>
</dbReference>
<accession>A0A2T9Z6Z1</accession>
<comment type="subcellular location">
    <subcellularLocation>
        <location evidence="1">Mitochondrion inner membrane</location>
        <topology evidence="1">Peripheral membrane protein</topology>
        <orientation evidence="1">Matrix side</orientation>
    </subcellularLocation>
</comment>
<evidence type="ECO:0000256" key="1">
    <source>
        <dbReference type="ARBA" id="ARBA00004443"/>
    </source>
</evidence>
<keyword evidence="7" id="KW-0496">Mitochondrion</keyword>
<evidence type="ECO:0000256" key="5">
    <source>
        <dbReference type="ARBA" id="ARBA00022792"/>
    </source>
</evidence>
<evidence type="ECO:0000313" key="10">
    <source>
        <dbReference type="Proteomes" id="UP000245609"/>
    </source>
</evidence>